<accession>A0A142CUV7</accession>
<dbReference type="AlphaFoldDB" id="A0A142CUV7"/>
<evidence type="ECO:0000256" key="1">
    <source>
        <dbReference type="SAM" id="Phobius"/>
    </source>
</evidence>
<dbReference type="STRING" id="53952.A0127_04955"/>
<evidence type="ECO:0000313" key="3">
    <source>
        <dbReference type="Proteomes" id="UP000073604"/>
    </source>
</evidence>
<reference evidence="3" key="1">
    <citation type="submission" date="2016-03" db="EMBL/GenBank/DDBJ databases">
        <authorList>
            <person name="Oger P.M."/>
        </authorList>
    </citation>
    <scope>NUCLEOTIDE SEQUENCE [LARGE SCALE GENOMIC DNA]</scope>
    <source>
        <strain evidence="3">OG-1</strain>
    </source>
</reference>
<gene>
    <name evidence="2" type="ORF">A0127_04955</name>
</gene>
<dbReference type="Proteomes" id="UP000073604">
    <property type="component" value="Chromosome"/>
</dbReference>
<keyword evidence="1" id="KW-0812">Transmembrane</keyword>
<organism evidence="2 3">
    <name type="scientific">Thermococcus peptonophilus</name>
    <dbReference type="NCBI Taxonomy" id="53952"/>
    <lineage>
        <taxon>Archaea</taxon>
        <taxon>Methanobacteriati</taxon>
        <taxon>Methanobacteriota</taxon>
        <taxon>Thermococci</taxon>
        <taxon>Thermococcales</taxon>
        <taxon>Thermococcaceae</taxon>
        <taxon>Thermococcus</taxon>
    </lineage>
</organism>
<proteinExistence type="predicted"/>
<keyword evidence="1" id="KW-0472">Membrane</keyword>
<evidence type="ECO:0000313" key="2">
    <source>
        <dbReference type="EMBL" id="AMQ18559.1"/>
    </source>
</evidence>
<keyword evidence="3" id="KW-1185">Reference proteome</keyword>
<feature type="transmembrane region" description="Helical" evidence="1">
    <location>
        <begin position="12"/>
        <end position="31"/>
    </location>
</feature>
<sequence>MPAVPQSVPTDRGIILGTLGLIIMAVLYWALSRWMDKYAERKERELEEEMKELEDEGKVY</sequence>
<keyword evidence="1" id="KW-1133">Transmembrane helix</keyword>
<name>A0A142CUV7_9EURY</name>
<dbReference type="EMBL" id="CP014750">
    <property type="protein sequence ID" value="AMQ18559.1"/>
    <property type="molecule type" value="Genomic_DNA"/>
</dbReference>
<dbReference type="GeneID" id="27139871"/>
<dbReference type="KEGG" id="tpep:A0127_04955"/>
<protein>
    <submittedName>
        <fullName evidence="2">Uncharacterized protein</fullName>
    </submittedName>
</protein>
<dbReference type="RefSeq" id="WP_054840814.1">
    <property type="nucleotide sequence ID" value="NZ_CP014750.1"/>
</dbReference>